<reference evidence="3" key="1">
    <citation type="journal article" date="2013" name="BMC Genomics">
        <title>Genome and transcriptome sequencing of the halophilic fungus Wallemia ichthyophaga: haloadaptations present and absent.</title>
        <authorList>
            <person name="Zajc J."/>
            <person name="Liu Y."/>
            <person name="Dai W."/>
            <person name="Yang Z."/>
            <person name="Hu J."/>
            <person name="Gostincar C."/>
            <person name="Gunde-Cimerman N."/>
        </authorList>
    </citation>
    <scope>NUCLEOTIDE SEQUENCE [LARGE SCALE GENOMIC DNA]</scope>
    <source>
        <strain evidence="3">EXF-994 / CBS 113033</strain>
    </source>
</reference>
<proteinExistence type="predicted"/>
<evidence type="ECO:0000256" key="1">
    <source>
        <dbReference type="SAM" id="MobiDB-lite"/>
    </source>
</evidence>
<dbReference type="KEGG" id="wic:J056_003718"/>
<organism evidence="2 3">
    <name type="scientific">Wallemia ichthyophaga (strain EXF-994 / CBS 113033)</name>
    <dbReference type="NCBI Taxonomy" id="1299270"/>
    <lineage>
        <taxon>Eukaryota</taxon>
        <taxon>Fungi</taxon>
        <taxon>Dikarya</taxon>
        <taxon>Basidiomycota</taxon>
        <taxon>Wallemiomycotina</taxon>
        <taxon>Wallemiomycetes</taxon>
        <taxon>Wallemiales</taxon>
        <taxon>Wallemiaceae</taxon>
        <taxon>Wallemia</taxon>
    </lineage>
</organism>
<dbReference type="RefSeq" id="XP_009267209.1">
    <property type="nucleotide sequence ID" value="XM_009268934.1"/>
</dbReference>
<sequence length="76" mass="8592">MNTERADTTESFKGYAPFDETMEGPAATSRGSKDDDWYPPAGSRAAKALEHLFDDADEFDEADWRNWVEEDKSANQ</sequence>
<name>R9AIK2_WALI9</name>
<accession>R9AIK2</accession>
<feature type="compositionally biased region" description="Basic and acidic residues" evidence="1">
    <location>
        <begin position="1"/>
        <end position="10"/>
    </location>
</feature>
<evidence type="ECO:0000313" key="3">
    <source>
        <dbReference type="Proteomes" id="UP000014064"/>
    </source>
</evidence>
<protein>
    <submittedName>
        <fullName evidence="2">Uncharacterized protein</fullName>
    </submittedName>
</protein>
<keyword evidence="3" id="KW-1185">Reference proteome</keyword>
<dbReference type="Proteomes" id="UP000014064">
    <property type="component" value="Unassembled WGS sequence"/>
</dbReference>
<dbReference type="EMBL" id="KE007228">
    <property type="protein sequence ID" value="EOR02042.1"/>
    <property type="molecule type" value="Genomic_DNA"/>
</dbReference>
<evidence type="ECO:0000313" key="2">
    <source>
        <dbReference type="EMBL" id="EOR02042.1"/>
    </source>
</evidence>
<gene>
    <name evidence="2" type="ORF">J056_003718</name>
</gene>
<feature type="region of interest" description="Disordered" evidence="1">
    <location>
        <begin position="1"/>
        <end position="42"/>
    </location>
</feature>
<dbReference type="AlphaFoldDB" id="R9AIK2"/>
<dbReference type="GeneID" id="20376670"/>
<dbReference type="HOGENOM" id="CLU_2656347_0_0_1"/>